<keyword evidence="1" id="KW-0472">Membrane</keyword>
<sequence length="184" mass="19919">MRFPNRSFRSDSRGVSMIEVLVAIVIIAIGLLGIAALQGSALQNNYLSIQYTQAALLAQNLSESMRANREGVLQDDYAVAAGVTPNSPATDCALANCSPTELATWDLDRFDTALRAINANKQVNAPVALASGTFSVRCSDTPCTDNSPRVITVYWDTERSDAKEYDCDPDSSGSLRCFRLIHIP</sequence>
<dbReference type="Pfam" id="PF22150">
    <property type="entry name" value="Tt1218-like"/>
    <property type="match status" value="1"/>
</dbReference>
<dbReference type="Pfam" id="PF07963">
    <property type="entry name" value="N_methyl"/>
    <property type="match status" value="1"/>
</dbReference>
<feature type="domain" description="Type IV pilin Tt1218-like" evidence="2">
    <location>
        <begin position="36"/>
        <end position="107"/>
    </location>
</feature>
<dbReference type="Proteomes" id="UP001254608">
    <property type="component" value="Unassembled WGS sequence"/>
</dbReference>
<gene>
    <name evidence="3" type="primary">pilV</name>
    <name evidence="3" type="ORF">RM530_02965</name>
</gene>
<keyword evidence="1" id="KW-1133">Transmembrane helix</keyword>
<dbReference type="InterPro" id="IPR013362">
    <property type="entry name" value="Pilus_4_PilV"/>
</dbReference>
<dbReference type="NCBIfam" id="TIGR02523">
    <property type="entry name" value="type_IV_pilV"/>
    <property type="match status" value="1"/>
</dbReference>
<evidence type="ECO:0000313" key="3">
    <source>
        <dbReference type="EMBL" id="MDT0496329.1"/>
    </source>
</evidence>
<proteinExistence type="predicted"/>
<evidence type="ECO:0000256" key="1">
    <source>
        <dbReference type="SAM" id="Phobius"/>
    </source>
</evidence>
<protein>
    <submittedName>
        <fullName evidence="3">Type IV pilus modification protein PilV</fullName>
    </submittedName>
</protein>
<keyword evidence="4" id="KW-1185">Reference proteome</keyword>
<feature type="transmembrane region" description="Helical" evidence="1">
    <location>
        <begin position="20"/>
        <end position="41"/>
    </location>
</feature>
<dbReference type="InterPro" id="IPR054402">
    <property type="entry name" value="Tt1218-like_dom"/>
</dbReference>
<evidence type="ECO:0000313" key="4">
    <source>
        <dbReference type="Proteomes" id="UP001254608"/>
    </source>
</evidence>
<name>A0ABU2WGD8_9GAMM</name>
<keyword evidence="1" id="KW-0812">Transmembrane</keyword>
<evidence type="ECO:0000259" key="2">
    <source>
        <dbReference type="Pfam" id="PF22150"/>
    </source>
</evidence>
<accession>A0ABU2WGD8</accession>
<dbReference type="EMBL" id="JAVRIC010000003">
    <property type="protein sequence ID" value="MDT0496329.1"/>
    <property type="molecule type" value="Genomic_DNA"/>
</dbReference>
<comment type="caution">
    <text evidence="3">The sequence shown here is derived from an EMBL/GenBank/DDBJ whole genome shotgun (WGS) entry which is preliminary data.</text>
</comment>
<reference evidence="3 4" key="1">
    <citation type="submission" date="2023-09" db="EMBL/GenBank/DDBJ databases">
        <authorList>
            <person name="Rey-Velasco X."/>
        </authorList>
    </citation>
    <scope>NUCLEOTIDE SEQUENCE [LARGE SCALE GENOMIC DNA]</scope>
    <source>
        <strain evidence="3 4">W345</strain>
    </source>
</reference>
<organism evidence="3 4">
    <name type="scientific">Banduia mediterranea</name>
    <dbReference type="NCBI Taxonomy" id="3075609"/>
    <lineage>
        <taxon>Bacteria</taxon>
        <taxon>Pseudomonadati</taxon>
        <taxon>Pseudomonadota</taxon>
        <taxon>Gammaproteobacteria</taxon>
        <taxon>Nevskiales</taxon>
        <taxon>Algiphilaceae</taxon>
        <taxon>Banduia</taxon>
    </lineage>
</organism>
<dbReference type="InterPro" id="IPR012902">
    <property type="entry name" value="N_methyl_site"/>
</dbReference>
<dbReference type="RefSeq" id="WP_311363722.1">
    <property type="nucleotide sequence ID" value="NZ_JAVRIC010000003.1"/>
</dbReference>
<dbReference type="NCBIfam" id="TIGR02532">
    <property type="entry name" value="IV_pilin_GFxxxE"/>
    <property type="match status" value="1"/>
</dbReference>